<dbReference type="Proteomes" id="UP000323000">
    <property type="component" value="Chromosome 7"/>
</dbReference>
<dbReference type="SUPFAM" id="SSF52833">
    <property type="entry name" value="Thioredoxin-like"/>
    <property type="match status" value="1"/>
</dbReference>
<dbReference type="InterPro" id="IPR036249">
    <property type="entry name" value="Thioredoxin-like_sf"/>
</dbReference>
<organism evidence="2 3">
    <name type="scientific">Acer yangbiense</name>
    <dbReference type="NCBI Taxonomy" id="1000413"/>
    <lineage>
        <taxon>Eukaryota</taxon>
        <taxon>Viridiplantae</taxon>
        <taxon>Streptophyta</taxon>
        <taxon>Embryophyta</taxon>
        <taxon>Tracheophyta</taxon>
        <taxon>Spermatophyta</taxon>
        <taxon>Magnoliopsida</taxon>
        <taxon>eudicotyledons</taxon>
        <taxon>Gunneridae</taxon>
        <taxon>Pentapetalae</taxon>
        <taxon>rosids</taxon>
        <taxon>malvids</taxon>
        <taxon>Sapindales</taxon>
        <taxon>Sapindaceae</taxon>
        <taxon>Hippocastanoideae</taxon>
        <taxon>Acereae</taxon>
        <taxon>Acer</taxon>
    </lineage>
</organism>
<gene>
    <name evidence="2" type="ORF">EZV62_015941</name>
</gene>
<dbReference type="InterPro" id="IPR002109">
    <property type="entry name" value="Glutaredoxin"/>
</dbReference>
<evidence type="ECO:0000259" key="1">
    <source>
        <dbReference type="Pfam" id="PF00462"/>
    </source>
</evidence>
<reference evidence="3" key="1">
    <citation type="journal article" date="2019" name="Gigascience">
        <title>De novo genome assembly of the endangered Acer yangbiense, a plant species with extremely small populations endemic to Yunnan Province, China.</title>
        <authorList>
            <person name="Yang J."/>
            <person name="Wariss H.M."/>
            <person name="Tao L."/>
            <person name="Zhang R."/>
            <person name="Yun Q."/>
            <person name="Hollingsworth P."/>
            <person name="Dao Z."/>
            <person name="Luo G."/>
            <person name="Guo H."/>
            <person name="Ma Y."/>
            <person name="Sun W."/>
        </authorList>
    </citation>
    <scope>NUCLEOTIDE SEQUENCE [LARGE SCALE GENOMIC DNA]</scope>
    <source>
        <strain evidence="3">cv. Malutang</strain>
    </source>
</reference>
<sequence length="276" mass="31005">MKGVKGRLLKKLNFVPTINSLKQGLPLHLNSSQKLPNYKSQSLSIYRDHEDHTSDNIREIVLGNIGVSGDHKVTKDLKDDQEMELELEFHVVGDKEKFTNSLESKNTEEYPCLTDFGDKCPPGGENSVIFYTTSLRGIRKTFEDCSSVRFLLQSFKVAFDERDISLHLEFRDELWRLLGGRVIPPKLFIKGRYIGGADEVVGLHEQGNLKKLLEGIPPSLSNCPCNGCANIRFVVCLNCHGSCKVLKDGDINNDEILYVRCPDCNENGLVKCPICC</sequence>
<dbReference type="Gene3D" id="3.40.30.10">
    <property type="entry name" value="Glutaredoxin"/>
    <property type="match status" value="1"/>
</dbReference>
<comment type="caution">
    <text evidence="2">The sequence shown here is derived from an EMBL/GenBank/DDBJ whole genome shotgun (WGS) entry which is preliminary data.</text>
</comment>
<dbReference type="PROSITE" id="PS51354">
    <property type="entry name" value="GLUTAREDOXIN_2"/>
    <property type="match status" value="1"/>
</dbReference>
<protein>
    <recommendedName>
        <fullName evidence="1">Glutaredoxin domain-containing protein</fullName>
    </recommendedName>
</protein>
<dbReference type="Pfam" id="PF23733">
    <property type="entry name" value="GRXCR1-2_C"/>
    <property type="match status" value="1"/>
</dbReference>
<proteinExistence type="predicted"/>
<evidence type="ECO:0000313" key="3">
    <source>
        <dbReference type="Proteomes" id="UP000323000"/>
    </source>
</evidence>
<feature type="domain" description="Glutaredoxin" evidence="1">
    <location>
        <begin position="129"/>
        <end position="194"/>
    </location>
</feature>
<keyword evidence="3" id="KW-1185">Reference proteome</keyword>
<dbReference type="PANTHER" id="PTHR45669">
    <property type="entry name" value="GLUTAREDOXIN DOMAIN-CONTAINING CYSTEINE-RICH PROTEIN CG12206-RELATED"/>
    <property type="match status" value="1"/>
</dbReference>
<accession>A0A5C7HPK7</accession>
<dbReference type="Pfam" id="PF00462">
    <property type="entry name" value="Glutaredoxin"/>
    <property type="match status" value="1"/>
</dbReference>
<dbReference type="OrthoDB" id="423313at2759"/>
<dbReference type="CDD" id="cd03031">
    <property type="entry name" value="GRX_GRX_like"/>
    <property type="match status" value="1"/>
</dbReference>
<dbReference type="AlphaFoldDB" id="A0A5C7HPK7"/>
<dbReference type="PANTHER" id="PTHR45669:SF14">
    <property type="entry name" value="EMB|CAB81925.1-RELATED"/>
    <property type="match status" value="1"/>
</dbReference>
<name>A0A5C7HPK7_9ROSI</name>
<evidence type="ECO:0000313" key="2">
    <source>
        <dbReference type="EMBL" id="TXG58112.1"/>
    </source>
</evidence>
<dbReference type="EMBL" id="VAHF01000007">
    <property type="protein sequence ID" value="TXG58112.1"/>
    <property type="molecule type" value="Genomic_DNA"/>
</dbReference>